<evidence type="ECO:0008006" key="8">
    <source>
        <dbReference type="Google" id="ProtNLM"/>
    </source>
</evidence>
<name>A0A8R1E392_CAEJA</name>
<comment type="similarity">
    <text evidence="2">Belongs to the nematode transthyretin-like family.</text>
</comment>
<dbReference type="InterPro" id="IPR001534">
    <property type="entry name" value="Transthyretin-like"/>
</dbReference>
<dbReference type="InterPro" id="IPR038479">
    <property type="entry name" value="Transthyretin-like_sf"/>
</dbReference>
<dbReference type="PANTHER" id="PTHR21700">
    <property type="entry name" value="TRANSTHYRETIN-LIKE FAMILY PROTEIN-RELATED"/>
    <property type="match status" value="1"/>
</dbReference>
<feature type="chain" id="PRO_5035817549" description="Transthyretin-like protein 46" evidence="5">
    <location>
        <begin position="26"/>
        <end position="180"/>
    </location>
</feature>
<dbReference type="GO" id="GO:0005576">
    <property type="term" value="C:extracellular region"/>
    <property type="evidence" value="ECO:0007669"/>
    <property type="project" value="UniProtKB-SubCell"/>
</dbReference>
<keyword evidence="7" id="KW-1185">Reference proteome</keyword>
<sequence length="180" mass="21024">MLSILFRIFFVCIFIFIHTISSVHSHILTVKGNLKCAEFPASAVTVKLWKNSEKSVIDTTHADKLGHFQLSAETIEHDYTPFIVIYHDCDDGVKTGQRKLKFQVPKFYVGSGNTFDLGIFNLETRVKHNEEREKHVNKFRRRRHQWLKHKRDVIVEVASTPNTSIFKGRDEEPDDRNDPW</sequence>
<evidence type="ECO:0000256" key="3">
    <source>
        <dbReference type="ARBA" id="ARBA00022525"/>
    </source>
</evidence>
<evidence type="ECO:0000256" key="2">
    <source>
        <dbReference type="ARBA" id="ARBA00010112"/>
    </source>
</evidence>
<protein>
    <recommendedName>
        <fullName evidence="8">Transthyretin-like protein 46</fullName>
    </recommendedName>
</protein>
<dbReference type="PANTHER" id="PTHR21700:SF32">
    <property type="entry name" value="TRANSTHYRETIN-LIKE FAMILY PROTEIN"/>
    <property type="match status" value="1"/>
</dbReference>
<comment type="subcellular location">
    <subcellularLocation>
        <location evidence="1">Secreted</location>
    </subcellularLocation>
</comment>
<organism evidence="6 7">
    <name type="scientific">Caenorhabditis japonica</name>
    <dbReference type="NCBI Taxonomy" id="281687"/>
    <lineage>
        <taxon>Eukaryota</taxon>
        <taxon>Metazoa</taxon>
        <taxon>Ecdysozoa</taxon>
        <taxon>Nematoda</taxon>
        <taxon>Chromadorea</taxon>
        <taxon>Rhabditida</taxon>
        <taxon>Rhabditina</taxon>
        <taxon>Rhabditomorpha</taxon>
        <taxon>Rhabditoidea</taxon>
        <taxon>Rhabditidae</taxon>
        <taxon>Peloderinae</taxon>
        <taxon>Caenorhabditis</taxon>
    </lineage>
</organism>
<evidence type="ECO:0000256" key="5">
    <source>
        <dbReference type="SAM" id="SignalP"/>
    </source>
</evidence>
<keyword evidence="4 5" id="KW-0732">Signal</keyword>
<evidence type="ECO:0000256" key="1">
    <source>
        <dbReference type="ARBA" id="ARBA00004613"/>
    </source>
</evidence>
<proteinExistence type="inferred from homology"/>
<evidence type="ECO:0000313" key="6">
    <source>
        <dbReference type="EnsemblMetazoa" id="CJA17611.1"/>
    </source>
</evidence>
<dbReference type="Pfam" id="PF01060">
    <property type="entry name" value="TTR-52"/>
    <property type="match status" value="1"/>
</dbReference>
<dbReference type="GO" id="GO:0009986">
    <property type="term" value="C:cell surface"/>
    <property type="evidence" value="ECO:0007669"/>
    <property type="project" value="InterPro"/>
</dbReference>
<dbReference type="AlphaFoldDB" id="A0A8R1E392"/>
<accession>A0A8R1E392</accession>
<reference evidence="7" key="1">
    <citation type="submission" date="2010-08" db="EMBL/GenBank/DDBJ databases">
        <authorList>
            <consortium name="Caenorhabditis japonica Sequencing Consortium"/>
            <person name="Wilson R.K."/>
        </authorList>
    </citation>
    <scope>NUCLEOTIDE SEQUENCE [LARGE SCALE GENOMIC DNA]</scope>
    <source>
        <strain evidence="7">DF5081</strain>
    </source>
</reference>
<keyword evidence="3" id="KW-0964">Secreted</keyword>
<reference evidence="6" key="2">
    <citation type="submission" date="2022-06" db="UniProtKB">
        <authorList>
            <consortium name="EnsemblMetazoa"/>
        </authorList>
    </citation>
    <scope>IDENTIFICATION</scope>
    <source>
        <strain evidence="6">DF5081</strain>
    </source>
</reference>
<evidence type="ECO:0000256" key="4">
    <source>
        <dbReference type="ARBA" id="ARBA00022729"/>
    </source>
</evidence>
<dbReference type="EnsemblMetazoa" id="CJA17611.1">
    <property type="protein sequence ID" value="CJA17611.1"/>
    <property type="gene ID" value="WBGene00136816"/>
</dbReference>
<dbReference type="Proteomes" id="UP000005237">
    <property type="component" value="Unassembled WGS sequence"/>
</dbReference>
<feature type="signal peptide" evidence="5">
    <location>
        <begin position="1"/>
        <end position="25"/>
    </location>
</feature>
<evidence type="ECO:0000313" key="7">
    <source>
        <dbReference type="Proteomes" id="UP000005237"/>
    </source>
</evidence>
<dbReference type="Gene3D" id="2.60.40.3330">
    <property type="match status" value="1"/>
</dbReference>